<evidence type="ECO:0000256" key="2">
    <source>
        <dbReference type="ARBA" id="ARBA00007441"/>
    </source>
</evidence>
<dbReference type="PANTHER" id="PTHR11879:SF55">
    <property type="entry name" value="GLUTAMATE OXALOACETATE TRANSAMINASE 1, ISOFORM B"/>
    <property type="match status" value="1"/>
</dbReference>
<dbReference type="Pfam" id="PF00155">
    <property type="entry name" value="Aminotran_1_2"/>
    <property type="match status" value="1"/>
</dbReference>
<evidence type="ECO:0000259" key="8">
    <source>
        <dbReference type="Pfam" id="PF00155"/>
    </source>
</evidence>
<dbReference type="EMBL" id="CAJPIZ010031928">
    <property type="protein sequence ID" value="CAG2120179.1"/>
    <property type="molecule type" value="Genomic_DNA"/>
</dbReference>
<dbReference type="GO" id="GO:0030170">
    <property type="term" value="F:pyridoxal phosphate binding"/>
    <property type="evidence" value="ECO:0007669"/>
    <property type="project" value="InterPro"/>
</dbReference>
<protein>
    <recommendedName>
        <fullName evidence="4">aspartate transaminase</fullName>
        <ecNumber evidence="4">2.6.1.1</ecNumber>
    </recommendedName>
</protein>
<evidence type="ECO:0000256" key="6">
    <source>
        <dbReference type="ARBA" id="ARBA00022679"/>
    </source>
</evidence>
<keyword evidence="7" id="KW-0663">Pyridoxal phosphate</keyword>
<reference evidence="9" key="1">
    <citation type="submission" date="2020-11" db="EMBL/GenBank/DDBJ databases">
        <authorList>
            <person name="Tran Van P."/>
        </authorList>
    </citation>
    <scope>NUCLEOTIDE SEQUENCE</scope>
</reference>
<dbReference type="GO" id="GO:0005829">
    <property type="term" value="C:cytosol"/>
    <property type="evidence" value="ECO:0007669"/>
    <property type="project" value="TreeGrafter"/>
</dbReference>
<feature type="domain" description="Aminotransferase class I/classII large" evidence="8">
    <location>
        <begin position="1"/>
        <end position="179"/>
    </location>
</feature>
<dbReference type="AlphaFoldDB" id="A0A7R9LMT5"/>
<dbReference type="InterPro" id="IPR015421">
    <property type="entry name" value="PyrdxlP-dep_Trfase_major"/>
</dbReference>
<dbReference type="Gene3D" id="3.90.1150.10">
    <property type="entry name" value="Aspartate Aminotransferase, domain 1"/>
    <property type="match status" value="1"/>
</dbReference>
<gene>
    <name evidence="9" type="ORF">OSB1V03_LOCUS20126</name>
</gene>
<dbReference type="InterPro" id="IPR015422">
    <property type="entry name" value="PyrdxlP-dep_Trfase_small"/>
</dbReference>
<dbReference type="PANTHER" id="PTHR11879">
    <property type="entry name" value="ASPARTATE AMINOTRANSFERASE"/>
    <property type="match status" value="1"/>
</dbReference>
<name>A0A7R9LMT5_9ACAR</name>
<evidence type="ECO:0000256" key="3">
    <source>
        <dbReference type="ARBA" id="ARBA00011738"/>
    </source>
</evidence>
<dbReference type="Gene3D" id="3.40.640.10">
    <property type="entry name" value="Type I PLP-dependent aspartate aminotransferase-like (Major domain)"/>
    <property type="match status" value="2"/>
</dbReference>
<organism evidence="9">
    <name type="scientific">Medioppia subpectinata</name>
    <dbReference type="NCBI Taxonomy" id="1979941"/>
    <lineage>
        <taxon>Eukaryota</taxon>
        <taxon>Metazoa</taxon>
        <taxon>Ecdysozoa</taxon>
        <taxon>Arthropoda</taxon>
        <taxon>Chelicerata</taxon>
        <taxon>Arachnida</taxon>
        <taxon>Acari</taxon>
        <taxon>Acariformes</taxon>
        <taxon>Sarcoptiformes</taxon>
        <taxon>Oribatida</taxon>
        <taxon>Brachypylina</taxon>
        <taxon>Oppioidea</taxon>
        <taxon>Oppiidae</taxon>
        <taxon>Medioppia</taxon>
    </lineage>
</organism>
<feature type="non-terminal residue" evidence="9">
    <location>
        <position position="187"/>
    </location>
</feature>
<dbReference type="InterPro" id="IPR015424">
    <property type="entry name" value="PyrdxlP-dep_Trfase"/>
</dbReference>
<dbReference type="GO" id="GO:0004069">
    <property type="term" value="F:L-aspartate:2-oxoglutarate aminotransferase activity"/>
    <property type="evidence" value="ECO:0007669"/>
    <property type="project" value="UniProtKB-EC"/>
</dbReference>
<accession>A0A7R9LMT5</accession>
<dbReference type="EC" id="2.6.1.1" evidence="4"/>
<comment type="cofactor">
    <cofactor evidence="1">
        <name>pyridoxal 5'-phosphate</name>
        <dbReference type="ChEBI" id="CHEBI:597326"/>
    </cofactor>
</comment>
<dbReference type="InterPro" id="IPR000796">
    <property type="entry name" value="Asp_trans"/>
</dbReference>
<dbReference type="InterPro" id="IPR004839">
    <property type="entry name" value="Aminotransferase_I/II_large"/>
</dbReference>
<comment type="subunit">
    <text evidence="3">Homodimer.</text>
</comment>
<evidence type="ECO:0000256" key="1">
    <source>
        <dbReference type="ARBA" id="ARBA00001933"/>
    </source>
</evidence>
<evidence type="ECO:0000256" key="4">
    <source>
        <dbReference type="ARBA" id="ARBA00012753"/>
    </source>
</evidence>
<proteinExistence type="inferred from homology"/>
<dbReference type="PRINTS" id="PR00799">
    <property type="entry name" value="TRANSAMINASE"/>
</dbReference>
<dbReference type="GO" id="GO:0006532">
    <property type="term" value="P:aspartate biosynthetic process"/>
    <property type="evidence" value="ECO:0007669"/>
    <property type="project" value="TreeGrafter"/>
</dbReference>
<dbReference type="SUPFAM" id="SSF53383">
    <property type="entry name" value="PLP-dependent transferases"/>
    <property type="match status" value="1"/>
</dbReference>
<sequence length="187" mass="21257">ADVMEERKLFPFFDCAYQGFASGDLDRDAQSFRTFVDRGFETLCAQSFAKNFGLYMNVKSQITLLVRGNYSNPPVHGARIVGKVLNDPQLNQEWKNCIKLMSGRIQDMRKTLRDNIEKLGTPGKWSHITEQIGMFSYTGLNGQQIKHLVENYHIYLPKDGRISLSGINTNNVEYVAKAINDAVNQFP</sequence>
<comment type="similarity">
    <text evidence="2">Belongs to the class-I pyridoxal-phosphate-dependent aminotransferase family.</text>
</comment>
<dbReference type="OrthoDB" id="6752799at2759"/>
<keyword evidence="5" id="KW-0032">Aminotransferase</keyword>
<evidence type="ECO:0000313" key="9">
    <source>
        <dbReference type="EMBL" id="CAD7644617.1"/>
    </source>
</evidence>
<dbReference type="EMBL" id="OC886503">
    <property type="protein sequence ID" value="CAD7644617.1"/>
    <property type="molecule type" value="Genomic_DNA"/>
</dbReference>
<evidence type="ECO:0000256" key="5">
    <source>
        <dbReference type="ARBA" id="ARBA00022576"/>
    </source>
</evidence>
<evidence type="ECO:0000256" key="7">
    <source>
        <dbReference type="ARBA" id="ARBA00022898"/>
    </source>
</evidence>
<keyword evidence="10" id="KW-1185">Reference proteome</keyword>
<evidence type="ECO:0000313" key="10">
    <source>
        <dbReference type="Proteomes" id="UP000759131"/>
    </source>
</evidence>
<dbReference type="Proteomes" id="UP000759131">
    <property type="component" value="Unassembled WGS sequence"/>
</dbReference>
<keyword evidence="6" id="KW-0808">Transferase</keyword>